<dbReference type="InterPro" id="IPR001182">
    <property type="entry name" value="FtsW/RodA"/>
</dbReference>
<dbReference type="GO" id="GO:0032153">
    <property type="term" value="C:cell division site"/>
    <property type="evidence" value="ECO:0007669"/>
    <property type="project" value="TreeGrafter"/>
</dbReference>
<evidence type="ECO:0000256" key="12">
    <source>
        <dbReference type="ARBA" id="ARBA00023306"/>
    </source>
</evidence>
<evidence type="ECO:0000313" key="23">
    <source>
        <dbReference type="EMBL" id="APT45559.1"/>
    </source>
</evidence>
<keyword evidence="5" id="KW-0328">Glycosyltransferase</keyword>
<evidence type="ECO:0000256" key="8">
    <source>
        <dbReference type="ARBA" id="ARBA00022960"/>
    </source>
</evidence>
<feature type="transmembrane region" description="Helical" evidence="22">
    <location>
        <begin position="171"/>
        <end position="189"/>
    </location>
</feature>
<name>A0A1L6ZGB6_BACIA</name>
<comment type="pathway">
    <text evidence="2">Cell wall biogenesis; peptidoglycan biosynthesis.</text>
</comment>
<evidence type="ECO:0000256" key="16">
    <source>
        <dbReference type="ARBA" id="ARBA00038053"/>
    </source>
</evidence>
<feature type="transmembrane region" description="Helical" evidence="22">
    <location>
        <begin position="315"/>
        <end position="339"/>
    </location>
</feature>
<dbReference type="PROSITE" id="PS00428">
    <property type="entry name" value="FTSW_RODA_SPOVE"/>
    <property type="match status" value="1"/>
</dbReference>
<dbReference type="GO" id="GO:0051301">
    <property type="term" value="P:cell division"/>
    <property type="evidence" value="ECO:0007669"/>
    <property type="project" value="UniProtKB-KW"/>
</dbReference>
<dbReference type="GO" id="GO:0071555">
    <property type="term" value="P:cell wall organization"/>
    <property type="evidence" value="ECO:0007669"/>
    <property type="project" value="UniProtKB-KW"/>
</dbReference>
<comment type="function">
    <text evidence="21">Peptidoglycan polymerase that is essential for cell division.</text>
</comment>
<comment type="catalytic activity">
    <reaction evidence="20">
        <text>[GlcNAc-(1-&gt;4)-Mur2Ac(oyl-L-Ala-gamma-D-Glu-L-Lys-D-Ala-D-Ala)](n)-di-trans,octa-cis-undecaprenyl diphosphate + beta-D-GlcNAc-(1-&gt;4)-Mur2Ac(oyl-L-Ala-gamma-D-Glu-L-Lys-D-Ala-D-Ala)-di-trans,octa-cis-undecaprenyl diphosphate = [GlcNAc-(1-&gt;4)-Mur2Ac(oyl-L-Ala-gamma-D-Glu-L-Lys-D-Ala-D-Ala)](n+1)-di-trans,octa-cis-undecaprenyl diphosphate + di-trans,octa-cis-undecaprenyl diphosphate + H(+)</text>
        <dbReference type="Rhea" id="RHEA:23708"/>
        <dbReference type="Rhea" id="RHEA-COMP:9602"/>
        <dbReference type="Rhea" id="RHEA-COMP:9603"/>
        <dbReference type="ChEBI" id="CHEBI:15378"/>
        <dbReference type="ChEBI" id="CHEBI:58405"/>
        <dbReference type="ChEBI" id="CHEBI:60033"/>
        <dbReference type="ChEBI" id="CHEBI:78435"/>
        <dbReference type="EC" id="2.4.99.28"/>
    </reaction>
</comment>
<comment type="subcellular location">
    <subcellularLocation>
        <location evidence="1">Cell membrane</location>
        <topology evidence="1">Multi-pass membrane protein</topology>
    </subcellularLocation>
</comment>
<keyword evidence="7 22" id="KW-0812">Transmembrane</keyword>
<feature type="transmembrane region" description="Helical" evidence="22">
    <location>
        <begin position="270"/>
        <end position="294"/>
    </location>
</feature>
<evidence type="ECO:0000313" key="24">
    <source>
        <dbReference type="Proteomes" id="UP000185426"/>
    </source>
</evidence>
<evidence type="ECO:0000256" key="17">
    <source>
        <dbReference type="ARBA" id="ARBA00041185"/>
    </source>
</evidence>
<evidence type="ECO:0000256" key="22">
    <source>
        <dbReference type="SAM" id="Phobius"/>
    </source>
</evidence>
<dbReference type="RefSeq" id="WP_075621948.1">
    <property type="nucleotide sequence ID" value="NZ_CP015607.1"/>
</dbReference>
<organism evidence="23 24">
    <name type="scientific">Bacillus safensis</name>
    <dbReference type="NCBI Taxonomy" id="561879"/>
    <lineage>
        <taxon>Bacteria</taxon>
        <taxon>Bacillati</taxon>
        <taxon>Bacillota</taxon>
        <taxon>Bacilli</taxon>
        <taxon>Bacillales</taxon>
        <taxon>Bacillaceae</taxon>
        <taxon>Bacillus</taxon>
    </lineage>
</organism>
<evidence type="ECO:0000256" key="4">
    <source>
        <dbReference type="ARBA" id="ARBA00022618"/>
    </source>
</evidence>
<dbReference type="GO" id="GO:0009252">
    <property type="term" value="P:peptidoglycan biosynthetic process"/>
    <property type="evidence" value="ECO:0007669"/>
    <property type="project" value="UniProtKB-KW"/>
</dbReference>
<sequence>MKMMTFLLSHLKRIDRILVGTIVFLCLFGLLMVYSASYPLGEVKYEQGSYFFIKQWQWLVMGGFFFFIATLLPYQIYRKWMKWLVLLSLLCLILVLLPGIGVVKNNSQRWIHLGSLMLQPSEAVKLVMVIYFAYVYAKKQAYITSFKKGVMPPLILLGIAFLLILKQPDLGTAVSILLSCGIILLCAGLKTRHLILLGSTAAAGITFFAVTAPYRLKRLTSFRNPFQYENGDGYQLIHSYFAMNSGGLTGNGLGGSIQKLGFLPEAHTDFIMAIISEELGIMGILLVIGAYLLIMYRAMRIAQALHDPFGKLLTIGLTFQIMIQAVFNLGAVFGLLPITGIPLPFISYGGSSLVFMLISAGILVNLSSSIKRYRHVPQVK</sequence>
<keyword evidence="6" id="KW-0808">Transferase</keyword>
<keyword evidence="12" id="KW-0131">Cell cycle</keyword>
<evidence type="ECO:0000256" key="5">
    <source>
        <dbReference type="ARBA" id="ARBA00022676"/>
    </source>
</evidence>
<evidence type="ECO:0000256" key="13">
    <source>
        <dbReference type="ARBA" id="ARBA00023316"/>
    </source>
</evidence>
<evidence type="ECO:0000256" key="19">
    <source>
        <dbReference type="ARBA" id="ARBA00044770"/>
    </source>
</evidence>
<dbReference type="Pfam" id="PF01098">
    <property type="entry name" value="FTSW_RODA_SPOVE"/>
    <property type="match status" value="1"/>
</dbReference>
<evidence type="ECO:0000256" key="10">
    <source>
        <dbReference type="ARBA" id="ARBA00022989"/>
    </source>
</evidence>
<evidence type="ECO:0000256" key="6">
    <source>
        <dbReference type="ARBA" id="ARBA00022679"/>
    </source>
</evidence>
<evidence type="ECO:0000256" key="14">
    <source>
        <dbReference type="ARBA" id="ARBA00032370"/>
    </source>
</evidence>
<keyword evidence="11 22" id="KW-0472">Membrane</keyword>
<dbReference type="InterPro" id="IPR013437">
    <property type="entry name" value="FtsW"/>
</dbReference>
<dbReference type="GO" id="GO:0015648">
    <property type="term" value="F:lipid-linked peptidoglycan transporter activity"/>
    <property type="evidence" value="ECO:0007669"/>
    <property type="project" value="TreeGrafter"/>
</dbReference>
<reference evidence="23 24" key="1">
    <citation type="submission" date="2016-05" db="EMBL/GenBank/DDBJ databases">
        <title>Complete Genome and Methylome Analysis of Psychrotrophic Bacterial Isolates from Antarctic Lake Untersee.</title>
        <authorList>
            <person name="Fomenkov A."/>
            <person name="Akimov V.N."/>
            <person name="Vasilyeva L.V."/>
            <person name="Andersen D."/>
            <person name="Vincze T."/>
            <person name="Roberts R.J."/>
        </authorList>
    </citation>
    <scope>NUCLEOTIDE SEQUENCE [LARGE SCALE GENOMIC DNA]</scope>
    <source>
        <strain evidence="23 24">U14-5</strain>
    </source>
</reference>
<evidence type="ECO:0000256" key="1">
    <source>
        <dbReference type="ARBA" id="ARBA00004651"/>
    </source>
</evidence>
<gene>
    <name evidence="23" type="ORF">BSA145_06245</name>
</gene>
<dbReference type="Proteomes" id="UP000185426">
    <property type="component" value="Chromosome"/>
</dbReference>
<keyword evidence="8" id="KW-0133">Cell shape</keyword>
<dbReference type="NCBIfam" id="TIGR02614">
    <property type="entry name" value="ftsW"/>
    <property type="match status" value="1"/>
</dbReference>
<comment type="similarity">
    <text evidence="16">Belongs to the SEDS family. FtsW subfamily.</text>
</comment>
<keyword evidence="3" id="KW-1003">Cell membrane</keyword>
<evidence type="ECO:0000256" key="3">
    <source>
        <dbReference type="ARBA" id="ARBA00022475"/>
    </source>
</evidence>
<evidence type="ECO:0000256" key="21">
    <source>
        <dbReference type="ARBA" id="ARBA00049966"/>
    </source>
</evidence>
<keyword evidence="4 23" id="KW-0132">Cell division</keyword>
<keyword evidence="13" id="KW-0961">Cell wall biogenesis/degradation</keyword>
<evidence type="ECO:0000256" key="2">
    <source>
        <dbReference type="ARBA" id="ARBA00004752"/>
    </source>
</evidence>
<dbReference type="InterPro" id="IPR018365">
    <property type="entry name" value="Cell_cycle_FtsW-rel_CS"/>
</dbReference>
<evidence type="ECO:0000256" key="9">
    <source>
        <dbReference type="ARBA" id="ARBA00022984"/>
    </source>
</evidence>
<dbReference type="PANTHER" id="PTHR30474">
    <property type="entry name" value="CELL CYCLE PROTEIN"/>
    <property type="match status" value="1"/>
</dbReference>
<dbReference type="EC" id="2.4.99.28" evidence="19"/>
<evidence type="ECO:0000256" key="18">
    <source>
        <dbReference type="ARBA" id="ARBA00041418"/>
    </source>
</evidence>
<evidence type="ECO:0000256" key="20">
    <source>
        <dbReference type="ARBA" id="ARBA00049902"/>
    </source>
</evidence>
<feature type="transmembrane region" description="Helical" evidence="22">
    <location>
        <begin position="345"/>
        <end position="366"/>
    </location>
</feature>
<dbReference type="GO" id="GO:0008360">
    <property type="term" value="P:regulation of cell shape"/>
    <property type="evidence" value="ECO:0007669"/>
    <property type="project" value="UniProtKB-KW"/>
</dbReference>
<feature type="transmembrane region" description="Helical" evidence="22">
    <location>
        <begin position="84"/>
        <end position="104"/>
    </location>
</feature>
<evidence type="ECO:0000256" key="7">
    <source>
        <dbReference type="ARBA" id="ARBA00022692"/>
    </source>
</evidence>
<accession>A0A1L6ZGB6</accession>
<keyword evidence="9" id="KW-0573">Peptidoglycan synthesis</keyword>
<feature type="transmembrane region" description="Helical" evidence="22">
    <location>
        <begin position="194"/>
        <end position="214"/>
    </location>
</feature>
<dbReference type="GO" id="GO:0005886">
    <property type="term" value="C:plasma membrane"/>
    <property type="evidence" value="ECO:0007669"/>
    <property type="project" value="UniProtKB-SubCell"/>
</dbReference>
<feature type="transmembrane region" description="Helical" evidence="22">
    <location>
        <begin position="149"/>
        <end position="165"/>
    </location>
</feature>
<evidence type="ECO:0000256" key="15">
    <source>
        <dbReference type="ARBA" id="ARBA00033270"/>
    </source>
</evidence>
<feature type="transmembrane region" description="Helical" evidence="22">
    <location>
        <begin position="116"/>
        <end position="137"/>
    </location>
</feature>
<dbReference type="AlphaFoldDB" id="A0A1L6ZGB6"/>
<proteinExistence type="inferred from homology"/>
<protein>
    <recommendedName>
        <fullName evidence="17">Probable peptidoglycan glycosyltransferase FtsW</fullName>
        <ecNumber evidence="19">2.4.99.28</ecNumber>
    </recommendedName>
    <alternativeName>
        <fullName evidence="18">Cell division protein FtsW</fullName>
    </alternativeName>
    <alternativeName>
        <fullName evidence="15">Cell wall polymerase</fullName>
    </alternativeName>
    <alternativeName>
        <fullName evidence="14">Peptidoglycan polymerase</fullName>
    </alternativeName>
</protein>
<evidence type="ECO:0000256" key="11">
    <source>
        <dbReference type="ARBA" id="ARBA00023136"/>
    </source>
</evidence>
<feature type="transmembrane region" description="Helical" evidence="22">
    <location>
        <begin position="59"/>
        <end position="77"/>
    </location>
</feature>
<dbReference type="GO" id="GO:0008955">
    <property type="term" value="F:peptidoglycan glycosyltransferase activity"/>
    <property type="evidence" value="ECO:0007669"/>
    <property type="project" value="UniProtKB-EC"/>
</dbReference>
<dbReference type="EMBL" id="CP015607">
    <property type="protein sequence ID" value="APT45559.1"/>
    <property type="molecule type" value="Genomic_DNA"/>
</dbReference>
<keyword evidence="10 22" id="KW-1133">Transmembrane helix</keyword>
<dbReference type="PANTHER" id="PTHR30474:SF2">
    <property type="entry name" value="PEPTIDOGLYCAN GLYCOSYLTRANSFERASE FTSW-RELATED"/>
    <property type="match status" value="1"/>
</dbReference>